<feature type="region of interest" description="Disordered" evidence="1">
    <location>
        <begin position="1"/>
        <end position="41"/>
    </location>
</feature>
<reference evidence="2" key="1">
    <citation type="submission" date="2023-03" db="EMBL/GenBank/DDBJ databases">
        <title>Emydomyces testavorans Genome Sequence.</title>
        <authorList>
            <person name="Hoyer L."/>
        </authorList>
    </citation>
    <scope>NUCLEOTIDE SEQUENCE</scope>
    <source>
        <strain evidence="2">16-2883</strain>
    </source>
</reference>
<gene>
    <name evidence="2" type="ORF">PRK78_003692</name>
</gene>
<proteinExistence type="predicted"/>
<name>A0AAF0DGH1_9EURO</name>
<dbReference type="EMBL" id="CP120628">
    <property type="protein sequence ID" value="WEW58224.1"/>
    <property type="molecule type" value="Genomic_DNA"/>
</dbReference>
<accession>A0AAF0DGH1</accession>
<sequence>MASYEVEHSTTTDTNNQPTPTTTNQTQPTAPHHRPRRPDLSSFFATLNEITPNPSESRARPYAVPVPDDVSAAFRSLAEALDVIRREAESGGDAPLPVYDGRVPEGLGLDGEEGVDGGLIGQMIRTLLQEAEQPPREVEGVSEGFCDGMG</sequence>
<keyword evidence="3" id="KW-1185">Reference proteome</keyword>
<feature type="compositionally biased region" description="Basic and acidic residues" evidence="1">
    <location>
        <begin position="1"/>
        <end position="10"/>
    </location>
</feature>
<organism evidence="2 3">
    <name type="scientific">Emydomyces testavorans</name>
    <dbReference type="NCBI Taxonomy" id="2070801"/>
    <lineage>
        <taxon>Eukaryota</taxon>
        <taxon>Fungi</taxon>
        <taxon>Dikarya</taxon>
        <taxon>Ascomycota</taxon>
        <taxon>Pezizomycotina</taxon>
        <taxon>Eurotiomycetes</taxon>
        <taxon>Eurotiomycetidae</taxon>
        <taxon>Onygenales</taxon>
        <taxon>Nannizziopsiaceae</taxon>
        <taxon>Emydomyces</taxon>
    </lineage>
</organism>
<evidence type="ECO:0000256" key="1">
    <source>
        <dbReference type="SAM" id="MobiDB-lite"/>
    </source>
</evidence>
<dbReference type="AlphaFoldDB" id="A0AAF0DGH1"/>
<evidence type="ECO:0000313" key="3">
    <source>
        <dbReference type="Proteomes" id="UP001219355"/>
    </source>
</evidence>
<feature type="region of interest" description="Disordered" evidence="1">
    <location>
        <begin position="131"/>
        <end position="150"/>
    </location>
</feature>
<protein>
    <submittedName>
        <fullName evidence="2">Uncharacterized protein</fullName>
    </submittedName>
</protein>
<dbReference type="Proteomes" id="UP001219355">
    <property type="component" value="Chromosome 2"/>
</dbReference>
<evidence type="ECO:0000313" key="2">
    <source>
        <dbReference type="EMBL" id="WEW58224.1"/>
    </source>
</evidence>
<feature type="compositionally biased region" description="Low complexity" evidence="1">
    <location>
        <begin position="11"/>
        <end position="29"/>
    </location>
</feature>